<dbReference type="Pfam" id="PF11976">
    <property type="entry name" value="Rad60-SLD"/>
    <property type="match status" value="1"/>
</dbReference>
<dbReference type="AlphaFoldDB" id="A0A9W6T8Q3"/>
<protein>
    <submittedName>
        <fullName evidence="3">Unnamed protein product</fullName>
    </submittedName>
</protein>
<keyword evidence="4" id="KW-1185">Reference proteome</keyword>
<dbReference type="EMBL" id="BSXN01003767">
    <property type="protein sequence ID" value="GME79915.1"/>
    <property type="molecule type" value="Genomic_DNA"/>
</dbReference>
<evidence type="ECO:0000256" key="1">
    <source>
        <dbReference type="SAM" id="MobiDB-lite"/>
    </source>
</evidence>
<proteinExistence type="predicted"/>
<dbReference type="Proteomes" id="UP001165120">
    <property type="component" value="Unassembled WGS sequence"/>
</dbReference>
<gene>
    <name evidence="3" type="ORF">Cboi02_000625500</name>
</gene>
<reference evidence="3" key="1">
    <citation type="submission" date="2023-04" db="EMBL/GenBank/DDBJ databases">
        <title>Candida boidinii NBRC 10035.</title>
        <authorList>
            <person name="Ichikawa N."/>
            <person name="Sato H."/>
            <person name="Tonouchi N."/>
        </authorList>
    </citation>
    <scope>NUCLEOTIDE SEQUENCE</scope>
    <source>
        <strain evidence="3">NBRC 10035</strain>
    </source>
</reference>
<organism evidence="3 4">
    <name type="scientific">Candida boidinii</name>
    <name type="common">Yeast</name>
    <dbReference type="NCBI Taxonomy" id="5477"/>
    <lineage>
        <taxon>Eukaryota</taxon>
        <taxon>Fungi</taxon>
        <taxon>Dikarya</taxon>
        <taxon>Ascomycota</taxon>
        <taxon>Saccharomycotina</taxon>
        <taxon>Pichiomycetes</taxon>
        <taxon>Pichiales</taxon>
        <taxon>Pichiaceae</taxon>
        <taxon>Ogataea</taxon>
        <taxon>Ogataea/Candida clade</taxon>
    </lineage>
</organism>
<name>A0A9W6T8Q3_CANBO</name>
<dbReference type="Gene3D" id="3.10.20.90">
    <property type="entry name" value="Phosphatidylinositol 3-kinase Catalytic Subunit, Chain A, domain 1"/>
    <property type="match status" value="1"/>
</dbReference>
<feature type="domain" description="Ubiquitin-like" evidence="2">
    <location>
        <begin position="279"/>
        <end position="350"/>
    </location>
</feature>
<dbReference type="SUPFAM" id="SSF54236">
    <property type="entry name" value="Ubiquitin-like"/>
    <property type="match status" value="1"/>
</dbReference>
<evidence type="ECO:0000313" key="3">
    <source>
        <dbReference type="EMBL" id="GME79915.1"/>
    </source>
</evidence>
<comment type="caution">
    <text evidence="3">The sequence shown here is derived from an EMBL/GenBank/DDBJ whole genome shotgun (WGS) entry which is preliminary data.</text>
</comment>
<dbReference type="InterPro" id="IPR029071">
    <property type="entry name" value="Ubiquitin-like_domsf"/>
</dbReference>
<dbReference type="CDD" id="cd17080">
    <property type="entry name" value="Ubl_SLD2_Esc2_like"/>
    <property type="match status" value="1"/>
</dbReference>
<sequence>MRVKGSVQLQNLIETTIKHLEEKTGKKSPLPMNSIVFYVPSLNIVLNSILKISSILVSNTLSLIASGDGYSVDAILTSKSESESLQKAKRQLLKDTNENTISDDSIEFNIIDTDHKVTKIIHKTSAPLSELIDIYIAKNHYPEQLNVKILHDTNVLSNDLSLLQVQEKLYNTDILYSQFDKDELDKLIEIYGASNTTQGDIDNEDNDANDITFSSNDNENDNLVIRTSHSSKGDADSPIILDDDDSDNYEPHDQYPPRPQPPYLGSVKKEGGDKFNSHFVINLKGKDGISHKVKVNASTKICNLAKYYLEKSELPPETKIKLIFDDEQLNMNQTVGDTELEEGFLVDVII</sequence>
<dbReference type="InterPro" id="IPR022617">
    <property type="entry name" value="Rad60/SUMO-like_dom"/>
</dbReference>
<dbReference type="PROSITE" id="PS50053">
    <property type="entry name" value="UBIQUITIN_2"/>
    <property type="match status" value="1"/>
</dbReference>
<evidence type="ECO:0000259" key="2">
    <source>
        <dbReference type="PROSITE" id="PS50053"/>
    </source>
</evidence>
<accession>A0A9W6T8Q3</accession>
<feature type="region of interest" description="Disordered" evidence="1">
    <location>
        <begin position="196"/>
        <end position="269"/>
    </location>
</feature>
<dbReference type="InterPro" id="IPR000626">
    <property type="entry name" value="Ubiquitin-like_dom"/>
</dbReference>
<dbReference type="PANTHER" id="PTHR10562">
    <property type="entry name" value="SMALL UBIQUITIN-RELATED MODIFIER"/>
    <property type="match status" value="1"/>
</dbReference>
<evidence type="ECO:0000313" key="4">
    <source>
        <dbReference type="Proteomes" id="UP001165120"/>
    </source>
</evidence>